<evidence type="ECO:0000259" key="11">
    <source>
        <dbReference type="PROSITE" id="PS50929"/>
    </source>
</evidence>
<keyword evidence="4 9" id="KW-0812">Transmembrane</keyword>
<keyword evidence="5" id="KW-0547">Nucleotide-binding</keyword>
<dbReference type="FunFam" id="3.40.50.300:FF:000221">
    <property type="entry name" value="Multidrug ABC transporter ATP-binding protein"/>
    <property type="match status" value="1"/>
</dbReference>
<accession>A0AA36Y738</accession>
<dbReference type="SMART" id="SM00382">
    <property type="entry name" value="AAA"/>
    <property type="match status" value="1"/>
</dbReference>
<dbReference type="InterPro" id="IPR036640">
    <property type="entry name" value="ABC1_TM_sf"/>
</dbReference>
<dbReference type="Pfam" id="PF00664">
    <property type="entry name" value="ABC_membrane"/>
    <property type="match status" value="1"/>
</dbReference>
<keyword evidence="3" id="KW-1003">Cell membrane</keyword>
<sequence length="629" mass="69419">MIKMFSKYLGKKYRLISLLAVFGMVMEVVVENLVPLVMANLIDNGIQAQNFNVVLRAGGLMVALALFGLLFGSIGGYFAADAAAGLAASLRSGIYRSIQRFSFGNLDKYSTAGLVTRLTTDVSNVQNSYQMILRTCMRAPATLIFTLALTFSISRKLSMIFLVALGFLLIVLILVIKFADKAFTRVFSKYDALNASVQENVTGIRVVKSFVREEFEIGRFKVSAENIYKLFVKAEGLVCFIFPALYLAVYGCMIGISWFGAHEVVSDSLTTGQLTSFFTYMISILMSLMMLAMVFVMITMSVASGRRIEEVLSEIPKIQTPEQPVTEVKDGSVVFSQVSFSYGKREEPVDWDNPKEVRRQKEKQERMAAVENGTMTREEAMRQDPDFREEANPRFVLSDVTLSVRSGETIGIIGGTGSSKTSLVSLIPRLYDATEGEVLVGGKNVKTYDLKALRDSVGMVLQKNTLFSGTIYDNLRWGNPDASDADCEEACRLACADEFVRSFPDGYNTWIEQGGSNVSGGQKQRLCIARALLKKPKILILDDSTSAVDTATDASIRKAFREKIPNTTKFIISQRISGVKDADRILVLEEGRVSGFGTHEELLKNNEIYASVVAAQTEGGGDFDEREEA</sequence>
<dbReference type="Pfam" id="PF00005">
    <property type="entry name" value="ABC_tran"/>
    <property type="match status" value="1"/>
</dbReference>
<dbReference type="PANTHER" id="PTHR43394">
    <property type="entry name" value="ATP-DEPENDENT PERMEASE MDL1, MITOCHONDRIAL"/>
    <property type="match status" value="1"/>
</dbReference>
<evidence type="ECO:0000256" key="4">
    <source>
        <dbReference type="ARBA" id="ARBA00022692"/>
    </source>
</evidence>
<reference evidence="12 13" key="1">
    <citation type="submission" date="2011-10" db="EMBL/GenBank/DDBJ databases">
        <title>The Genome Sequence of Lachnospiraceae bacterium ACC2.</title>
        <authorList>
            <consortium name="The Broad Institute Genome Sequencing Platform"/>
            <person name="Earl A."/>
            <person name="Ward D."/>
            <person name="Feldgarden M."/>
            <person name="Gevers D."/>
            <person name="Sizova M."/>
            <person name="Hazen A."/>
            <person name="Epstein S."/>
            <person name="Young S.K."/>
            <person name="Zeng Q."/>
            <person name="Gargeya S."/>
            <person name="Fitzgerald M."/>
            <person name="Haas B."/>
            <person name="Abouelleil A."/>
            <person name="Alvarado L."/>
            <person name="Arachchi H.M."/>
            <person name="Berlin A."/>
            <person name="Brown A."/>
            <person name="Chapman S.B."/>
            <person name="Chen Z."/>
            <person name="Dunbar C."/>
            <person name="Freedman E."/>
            <person name="Gearin G."/>
            <person name="Goldberg J."/>
            <person name="Griggs A."/>
            <person name="Gujja S."/>
            <person name="Heiman D."/>
            <person name="Howarth C."/>
            <person name="Larson L."/>
            <person name="Lui A."/>
            <person name="MacDonald P.J.P."/>
            <person name="Montmayeur A."/>
            <person name="Murphy C."/>
            <person name="Neiman D."/>
            <person name="Pearson M."/>
            <person name="Priest M."/>
            <person name="Roberts A."/>
            <person name="Saif S."/>
            <person name="Shea T."/>
            <person name="Shenoy N."/>
            <person name="Sisk P."/>
            <person name="Stolte C."/>
            <person name="Sykes S."/>
            <person name="Wortman J."/>
            <person name="Nusbaum C."/>
            <person name="Birren B."/>
        </authorList>
    </citation>
    <scope>NUCLEOTIDE SEQUENCE [LARGE SCALE GENOMIC DNA]</scope>
    <source>
        <strain evidence="12 13">ACC2</strain>
    </source>
</reference>
<evidence type="ECO:0008006" key="14">
    <source>
        <dbReference type="Google" id="ProtNLM"/>
    </source>
</evidence>
<feature type="transmembrane region" description="Helical" evidence="9">
    <location>
        <begin position="278"/>
        <end position="298"/>
    </location>
</feature>
<dbReference type="PROSITE" id="PS00211">
    <property type="entry name" value="ABC_TRANSPORTER_1"/>
    <property type="match status" value="1"/>
</dbReference>
<dbReference type="AlphaFoldDB" id="A0AA36Y738"/>
<evidence type="ECO:0000256" key="8">
    <source>
        <dbReference type="ARBA" id="ARBA00023136"/>
    </source>
</evidence>
<keyword evidence="2" id="KW-0813">Transport</keyword>
<dbReference type="PANTHER" id="PTHR43394:SF1">
    <property type="entry name" value="ATP-BINDING CASSETTE SUB-FAMILY B MEMBER 10, MITOCHONDRIAL"/>
    <property type="match status" value="1"/>
</dbReference>
<gene>
    <name evidence="12" type="ORF">HMPREF9623_00022</name>
</gene>
<evidence type="ECO:0000256" key="3">
    <source>
        <dbReference type="ARBA" id="ARBA00022475"/>
    </source>
</evidence>
<comment type="caution">
    <text evidence="12">The sequence shown here is derived from an EMBL/GenBank/DDBJ whole genome shotgun (WGS) entry which is preliminary data.</text>
</comment>
<keyword evidence="13" id="KW-1185">Reference proteome</keyword>
<feature type="transmembrane region" description="Helical" evidence="9">
    <location>
        <begin position="60"/>
        <end position="90"/>
    </location>
</feature>
<evidence type="ECO:0000256" key="6">
    <source>
        <dbReference type="ARBA" id="ARBA00022840"/>
    </source>
</evidence>
<evidence type="ECO:0000259" key="10">
    <source>
        <dbReference type="PROSITE" id="PS50893"/>
    </source>
</evidence>
<dbReference type="Gene3D" id="3.40.50.300">
    <property type="entry name" value="P-loop containing nucleotide triphosphate hydrolases"/>
    <property type="match status" value="1"/>
</dbReference>
<dbReference type="PROSITE" id="PS50893">
    <property type="entry name" value="ABC_TRANSPORTER_2"/>
    <property type="match status" value="1"/>
</dbReference>
<evidence type="ECO:0000256" key="1">
    <source>
        <dbReference type="ARBA" id="ARBA00004651"/>
    </source>
</evidence>
<name>A0AA36Y738_9FIRM</name>
<evidence type="ECO:0000256" key="5">
    <source>
        <dbReference type="ARBA" id="ARBA00022741"/>
    </source>
</evidence>
<dbReference type="RefSeq" id="WP_009531857.1">
    <property type="nucleotide sequence ID" value="NZ_JH590861.1"/>
</dbReference>
<dbReference type="InterPro" id="IPR011527">
    <property type="entry name" value="ABC1_TM_dom"/>
</dbReference>
<proteinExistence type="predicted"/>
<dbReference type="InterPro" id="IPR027417">
    <property type="entry name" value="P-loop_NTPase"/>
</dbReference>
<evidence type="ECO:0000313" key="12">
    <source>
        <dbReference type="EMBL" id="EHO18700.1"/>
    </source>
</evidence>
<comment type="subcellular location">
    <subcellularLocation>
        <location evidence="1">Cell membrane</location>
        <topology evidence="1">Multi-pass membrane protein</topology>
    </subcellularLocation>
</comment>
<keyword evidence="6" id="KW-0067">ATP-binding</keyword>
<dbReference type="SUPFAM" id="SSF52540">
    <property type="entry name" value="P-loop containing nucleoside triphosphate hydrolases"/>
    <property type="match status" value="1"/>
</dbReference>
<dbReference type="InterPro" id="IPR003593">
    <property type="entry name" value="AAA+_ATPase"/>
</dbReference>
<dbReference type="Proteomes" id="UP000018466">
    <property type="component" value="Unassembled WGS sequence"/>
</dbReference>
<evidence type="ECO:0000256" key="9">
    <source>
        <dbReference type="SAM" id="Phobius"/>
    </source>
</evidence>
<dbReference type="SUPFAM" id="SSF90123">
    <property type="entry name" value="ABC transporter transmembrane region"/>
    <property type="match status" value="1"/>
</dbReference>
<evidence type="ECO:0000256" key="7">
    <source>
        <dbReference type="ARBA" id="ARBA00022989"/>
    </source>
</evidence>
<dbReference type="PROSITE" id="PS50929">
    <property type="entry name" value="ABC_TM1F"/>
    <property type="match status" value="1"/>
</dbReference>
<dbReference type="GO" id="GO:0016887">
    <property type="term" value="F:ATP hydrolysis activity"/>
    <property type="evidence" value="ECO:0007669"/>
    <property type="project" value="InterPro"/>
</dbReference>
<keyword evidence="8 9" id="KW-0472">Membrane</keyword>
<evidence type="ECO:0000256" key="2">
    <source>
        <dbReference type="ARBA" id="ARBA00022448"/>
    </source>
</evidence>
<feature type="transmembrane region" description="Helical" evidence="9">
    <location>
        <begin position="237"/>
        <end position="258"/>
    </location>
</feature>
<evidence type="ECO:0000313" key="13">
    <source>
        <dbReference type="Proteomes" id="UP000018466"/>
    </source>
</evidence>
<dbReference type="CDD" id="cd18548">
    <property type="entry name" value="ABC_6TM_Tm287_like"/>
    <property type="match status" value="1"/>
</dbReference>
<dbReference type="InterPro" id="IPR039421">
    <property type="entry name" value="Type_1_exporter"/>
</dbReference>
<dbReference type="GeneID" id="86941913"/>
<feature type="domain" description="ABC transporter" evidence="10">
    <location>
        <begin position="381"/>
        <end position="615"/>
    </location>
</feature>
<organism evidence="12 13">
    <name type="scientific">Stomatobaculum longum</name>
    <dbReference type="NCBI Taxonomy" id="796942"/>
    <lineage>
        <taxon>Bacteria</taxon>
        <taxon>Bacillati</taxon>
        <taxon>Bacillota</taxon>
        <taxon>Clostridia</taxon>
        <taxon>Lachnospirales</taxon>
        <taxon>Lachnospiraceae</taxon>
        <taxon>Stomatobaculum</taxon>
    </lineage>
</organism>
<dbReference type="Gene3D" id="1.20.1560.10">
    <property type="entry name" value="ABC transporter type 1, transmembrane domain"/>
    <property type="match status" value="1"/>
</dbReference>
<dbReference type="InterPro" id="IPR003439">
    <property type="entry name" value="ABC_transporter-like_ATP-bd"/>
</dbReference>
<dbReference type="GO" id="GO:0005524">
    <property type="term" value="F:ATP binding"/>
    <property type="evidence" value="ECO:0007669"/>
    <property type="project" value="UniProtKB-KW"/>
</dbReference>
<dbReference type="GO" id="GO:0005886">
    <property type="term" value="C:plasma membrane"/>
    <property type="evidence" value="ECO:0007669"/>
    <property type="project" value="UniProtKB-SubCell"/>
</dbReference>
<feature type="domain" description="ABC transmembrane type-1" evidence="11">
    <location>
        <begin position="18"/>
        <end position="300"/>
    </location>
</feature>
<dbReference type="InterPro" id="IPR017871">
    <property type="entry name" value="ABC_transporter-like_CS"/>
</dbReference>
<keyword evidence="7 9" id="KW-1133">Transmembrane helix</keyword>
<protein>
    <recommendedName>
        <fullName evidence="14">ABC transporter ATP-binding protein</fullName>
    </recommendedName>
</protein>
<feature type="transmembrane region" description="Helical" evidence="9">
    <location>
        <begin position="159"/>
        <end position="179"/>
    </location>
</feature>
<dbReference type="EMBL" id="AGEL01000001">
    <property type="protein sequence ID" value="EHO18700.1"/>
    <property type="molecule type" value="Genomic_DNA"/>
</dbReference>
<dbReference type="GO" id="GO:0015421">
    <property type="term" value="F:ABC-type oligopeptide transporter activity"/>
    <property type="evidence" value="ECO:0007669"/>
    <property type="project" value="TreeGrafter"/>
</dbReference>
<feature type="transmembrane region" description="Helical" evidence="9">
    <location>
        <begin position="12"/>
        <end position="30"/>
    </location>
</feature>